<dbReference type="RefSeq" id="WP_256395795.1">
    <property type="nucleotide sequence ID" value="NZ_JANHDJ010000002.1"/>
</dbReference>
<reference evidence="1 2" key="1">
    <citation type="journal article" date="2019" name="Int. J. Syst. Evol. Microbiol.">
        <title>The Global Catalogue of Microorganisms (GCM) 10K type strain sequencing project: providing services to taxonomists for standard genome sequencing and annotation.</title>
        <authorList>
            <consortium name="The Broad Institute Genomics Platform"/>
            <consortium name="The Broad Institute Genome Sequencing Center for Infectious Disease"/>
            <person name="Wu L."/>
            <person name="Ma J."/>
        </authorList>
    </citation>
    <scope>NUCLEOTIDE SEQUENCE [LARGE SCALE GENOMIC DNA]</scope>
    <source>
        <strain evidence="1 2">CGMCC 1.10593</strain>
    </source>
</reference>
<protein>
    <recommendedName>
        <fullName evidence="3">Transposase</fullName>
    </recommendedName>
</protein>
<dbReference type="EMBL" id="JBHUDM010000002">
    <property type="protein sequence ID" value="MFD1641824.1"/>
    <property type="molecule type" value="Genomic_DNA"/>
</dbReference>
<accession>A0ABD6D6F2</accession>
<sequence length="363" mass="40983">MTESTTDPNMTRVEHVVLKPNADDISVAATAEVLRAAGLDQEQCDPNKFDRLVEQWNTSDRWSVTRHSTTIHGDVRQPHINGIQEHDYAGTVSTRLKTRSWHNKMMDTVECPECGSEHTRLSLYGHQDSRSCRAQQNKNEVKERGLQQLTTQSKYLRELIEEHSDVGIKKFATKYVPGSRNKKSVLRNLRYATPNGIKKARQQYLPAPNKKGTTAQIVWRNTDHCIVKTDDAMHVIDIEHPDRIYRRQSLYVNPSIGTLISYNRDGWRVGEAITKYAGKITEQIWHSDHAVIVIETDAGTEHTIKIDHPIEIIGRDSKYPDEFDSHTDAIDHGANISIEAKPTSAGLIPGKIVAADNGVIVEL</sequence>
<proteinExistence type="predicted"/>
<comment type="caution">
    <text evidence="1">The sequence shown here is derived from an EMBL/GenBank/DDBJ whole genome shotgun (WGS) entry which is preliminary data.</text>
</comment>
<name>A0ABD6D6F2_9EURY</name>
<dbReference type="Proteomes" id="UP001597052">
    <property type="component" value="Unassembled WGS sequence"/>
</dbReference>
<organism evidence="1 2">
    <name type="scientific">Halohasta litorea</name>
    <dbReference type="NCBI Taxonomy" id="869891"/>
    <lineage>
        <taxon>Archaea</taxon>
        <taxon>Methanobacteriati</taxon>
        <taxon>Methanobacteriota</taxon>
        <taxon>Stenosarchaea group</taxon>
        <taxon>Halobacteria</taxon>
        <taxon>Halobacteriales</taxon>
        <taxon>Haloferacaceae</taxon>
        <taxon>Halohasta</taxon>
    </lineage>
</organism>
<gene>
    <name evidence="1" type="ORF">ACFSBW_08050</name>
</gene>
<evidence type="ECO:0000313" key="1">
    <source>
        <dbReference type="EMBL" id="MFD1641824.1"/>
    </source>
</evidence>
<keyword evidence="2" id="KW-1185">Reference proteome</keyword>
<dbReference type="AlphaFoldDB" id="A0ABD6D6F2"/>
<evidence type="ECO:0008006" key="3">
    <source>
        <dbReference type="Google" id="ProtNLM"/>
    </source>
</evidence>
<evidence type="ECO:0000313" key="2">
    <source>
        <dbReference type="Proteomes" id="UP001597052"/>
    </source>
</evidence>